<sequence>TLLTRADSSGSTPLHFAVLYGRLDVVVLFLDGHASLGLASISDGNGSFPLHIAAMVEQTRIMEELVHRIPDCYEMVDGKGRNILHCAVEHGRETVVRHICRNDKFSMLWNATDSGGNTPLHLAAHHGYPKIVILLLKTTSVETSITNNDGLTAMDLAIRAIVPGRMYYFQVPRRRQRVYAAC</sequence>
<dbReference type="SUPFAM" id="SSF48403">
    <property type="entry name" value="Ankyrin repeat"/>
    <property type="match status" value="1"/>
</dbReference>
<dbReference type="InterPro" id="IPR036770">
    <property type="entry name" value="Ankyrin_rpt-contain_sf"/>
</dbReference>
<dbReference type="EnsemblPlants" id="AET2Gv20465100.1">
    <property type="protein sequence ID" value="AET2Gv20465100.1"/>
    <property type="gene ID" value="AET2Gv20465100"/>
</dbReference>
<proteinExistence type="predicted"/>
<name>A0A453BD85_AEGTS</name>
<dbReference type="GO" id="GO:0005886">
    <property type="term" value="C:plasma membrane"/>
    <property type="evidence" value="ECO:0007669"/>
    <property type="project" value="TreeGrafter"/>
</dbReference>
<dbReference type="InterPro" id="IPR002110">
    <property type="entry name" value="Ankyrin_rpt"/>
</dbReference>
<dbReference type="AlphaFoldDB" id="A0A453BD85"/>
<reference evidence="5" key="1">
    <citation type="journal article" date="2014" name="Science">
        <title>Ancient hybridizations among the ancestral genomes of bread wheat.</title>
        <authorList>
            <consortium name="International Wheat Genome Sequencing Consortium,"/>
            <person name="Marcussen T."/>
            <person name="Sandve S.R."/>
            <person name="Heier L."/>
            <person name="Spannagl M."/>
            <person name="Pfeifer M."/>
            <person name="Jakobsen K.S."/>
            <person name="Wulff B.B."/>
            <person name="Steuernagel B."/>
            <person name="Mayer K.F."/>
            <person name="Olsen O.A."/>
        </authorList>
    </citation>
    <scope>NUCLEOTIDE SEQUENCE [LARGE SCALE GENOMIC DNA]</scope>
    <source>
        <strain evidence="5">cv. AL8/78</strain>
    </source>
</reference>
<dbReference type="Gramene" id="AET2Gv20465100.1">
    <property type="protein sequence ID" value="AET2Gv20465100.1"/>
    <property type="gene ID" value="AET2Gv20465100"/>
</dbReference>
<protein>
    <submittedName>
        <fullName evidence="4">Uncharacterized protein</fullName>
    </submittedName>
</protein>
<evidence type="ECO:0000256" key="1">
    <source>
        <dbReference type="ARBA" id="ARBA00022737"/>
    </source>
</evidence>
<dbReference type="Pfam" id="PF00023">
    <property type="entry name" value="Ank"/>
    <property type="match status" value="1"/>
</dbReference>
<keyword evidence="2 3" id="KW-0040">ANK repeat</keyword>
<dbReference type="PANTHER" id="PTHR24186">
    <property type="entry name" value="PROTEIN PHOSPHATASE 1 REGULATORY SUBUNIT"/>
    <property type="match status" value="1"/>
</dbReference>
<organism evidence="4 5">
    <name type="scientific">Aegilops tauschii subsp. strangulata</name>
    <name type="common">Goatgrass</name>
    <dbReference type="NCBI Taxonomy" id="200361"/>
    <lineage>
        <taxon>Eukaryota</taxon>
        <taxon>Viridiplantae</taxon>
        <taxon>Streptophyta</taxon>
        <taxon>Embryophyta</taxon>
        <taxon>Tracheophyta</taxon>
        <taxon>Spermatophyta</taxon>
        <taxon>Magnoliopsida</taxon>
        <taxon>Liliopsida</taxon>
        <taxon>Poales</taxon>
        <taxon>Poaceae</taxon>
        <taxon>BOP clade</taxon>
        <taxon>Pooideae</taxon>
        <taxon>Triticodae</taxon>
        <taxon>Triticeae</taxon>
        <taxon>Triticinae</taxon>
        <taxon>Aegilops</taxon>
    </lineage>
</organism>
<dbReference type="Proteomes" id="UP000015105">
    <property type="component" value="Chromosome 2D"/>
</dbReference>
<dbReference type="SMART" id="SM00248">
    <property type="entry name" value="ANK"/>
    <property type="match status" value="4"/>
</dbReference>
<keyword evidence="1" id="KW-0677">Repeat</keyword>
<evidence type="ECO:0000313" key="4">
    <source>
        <dbReference type="EnsemblPlants" id="AET2Gv20465100.1"/>
    </source>
</evidence>
<dbReference type="Pfam" id="PF13857">
    <property type="entry name" value="Ank_5"/>
    <property type="match status" value="1"/>
</dbReference>
<reference evidence="4" key="4">
    <citation type="submission" date="2019-03" db="UniProtKB">
        <authorList>
            <consortium name="EnsemblPlants"/>
        </authorList>
    </citation>
    <scope>IDENTIFICATION</scope>
</reference>
<reference evidence="4" key="3">
    <citation type="journal article" date="2017" name="Nature">
        <title>Genome sequence of the progenitor of the wheat D genome Aegilops tauschii.</title>
        <authorList>
            <person name="Luo M.C."/>
            <person name="Gu Y.Q."/>
            <person name="Puiu D."/>
            <person name="Wang H."/>
            <person name="Twardziok S.O."/>
            <person name="Deal K.R."/>
            <person name="Huo N."/>
            <person name="Zhu T."/>
            <person name="Wang L."/>
            <person name="Wang Y."/>
            <person name="McGuire P.E."/>
            <person name="Liu S."/>
            <person name="Long H."/>
            <person name="Ramasamy R.K."/>
            <person name="Rodriguez J.C."/>
            <person name="Van S.L."/>
            <person name="Yuan L."/>
            <person name="Wang Z."/>
            <person name="Xia Z."/>
            <person name="Xiao L."/>
            <person name="Anderson O.D."/>
            <person name="Ouyang S."/>
            <person name="Liang Y."/>
            <person name="Zimin A.V."/>
            <person name="Pertea G."/>
            <person name="Qi P."/>
            <person name="Bennetzen J.L."/>
            <person name="Dai X."/>
            <person name="Dawson M.W."/>
            <person name="Muller H.G."/>
            <person name="Kugler K."/>
            <person name="Rivarola-Duarte L."/>
            <person name="Spannagl M."/>
            <person name="Mayer K.F.X."/>
            <person name="Lu F.H."/>
            <person name="Bevan M.W."/>
            <person name="Leroy P."/>
            <person name="Li P."/>
            <person name="You F.M."/>
            <person name="Sun Q."/>
            <person name="Liu Z."/>
            <person name="Lyons E."/>
            <person name="Wicker T."/>
            <person name="Salzberg S.L."/>
            <person name="Devos K.M."/>
            <person name="Dvorak J."/>
        </authorList>
    </citation>
    <scope>NUCLEOTIDE SEQUENCE [LARGE SCALE GENOMIC DNA]</scope>
    <source>
        <strain evidence="4">cv. AL8/78</strain>
    </source>
</reference>
<keyword evidence="5" id="KW-1185">Reference proteome</keyword>
<reference evidence="4" key="5">
    <citation type="journal article" date="2021" name="G3 (Bethesda)">
        <title>Aegilops tauschii genome assembly Aet v5.0 features greater sequence contiguity and improved annotation.</title>
        <authorList>
            <person name="Wang L."/>
            <person name="Zhu T."/>
            <person name="Rodriguez J.C."/>
            <person name="Deal K.R."/>
            <person name="Dubcovsky J."/>
            <person name="McGuire P.E."/>
            <person name="Lux T."/>
            <person name="Spannagl M."/>
            <person name="Mayer K.F.X."/>
            <person name="Baldrich P."/>
            <person name="Meyers B.C."/>
            <person name="Huo N."/>
            <person name="Gu Y.Q."/>
            <person name="Zhou H."/>
            <person name="Devos K.M."/>
            <person name="Bennetzen J.L."/>
            <person name="Unver T."/>
            <person name="Budak H."/>
            <person name="Gulick P.J."/>
            <person name="Galiba G."/>
            <person name="Kalapos B."/>
            <person name="Nelson D.R."/>
            <person name="Li P."/>
            <person name="You F.M."/>
            <person name="Luo M.C."/>
            <person name="Dvorak J."/>
        </authorList>
    </citation>
    <scope>NUCLEOTIDE SEQUENCE [LARGE SCALE GENOMIC DNA]</scope>
    <source>
        <strain evidence="4">cv. AL8/78</strain>
    </source>
</reference>
<dbReference type="PROSITE" id="PS50088">
    <property type="entry name" value="ANK_REPEAT"/>
    <property type="match status" value="2"/>
</dbReference>
<dbReference type="Pfam" id="PF12796">
    <property type="entry name" value="Ank_2"/>
    <property type="match status" value="1"/>
</dbReference>
<reference evidence="5" key="2">
    <citation type="journal article" date="2017" name="Nat. Plants">
        <title>The Aegilops tauschii genome reveals multiple impacts of transposons.</title>
        <authorList>
            <person name="Zhao G."/>
            <person name="Zou C."/>
            <person name="Li K."/>
            <person name="Wang K."/>
            <person name="Li T."/>
            <person name="Gao L."/>
            <person name="Zhang X."/>
            <person name="Wang H."/>
            <person name="Yang Z."/>
            <person name="Liu X."/>
            <person name="Jiang W."/>
            <person name="Mao L."/>
            <person name="Kong X."/>
            <person name="Jiao Y."/>
            <person name="Jia J."/>
        </authorList>
    </citation>
    <scope>NUCLEOTIDE SEQUENCE [LARGE SCALE GENOMIC DNA]</scope>
    <source>
        <strain evidence="5">cv. AL8/78</strain>
    </source>
</reference>
<accession>A0A453BD85</accession>
<evidence type="ECO:0000256" key="2">
    <source>
        <dbReference type="ARBA" id="ARBA00023043"/>
    </source>
</evidence>
<evidence type="ECO:0000256" key="3">
    <source>
        <dbReference type="PROSITE-ProRule" id="PRU00023"/>
    </source>
</evidence>
<dbReference type="Gene3D" id="1.25.40.20">
    <property type="entry name" value="Ankyrin repeat-containing domain"/>
    <property type="match status" value="1"/>
</dbReference>
<dbReference type="PANTHER" id="PTHR24186:SF50">
    <property type="entry name" value="ANKYRIN REPEAT-CONTAINING PROTEIN ITN1-LIKE ISOFORM X1"/>
    <property type="match status" value="1"/>
</dbReference>
<feature type="repeat" description="ANK" evidence="3">
    <location>
        <begin position="115"/>
        <end position="148"/>
    </location>
</feature>
<feature type="repeat" description="ANK" evidence="3">
    <location>
        <begin position="9"/>
        <end position="41"/>
    </location>
</feature>
<evidence type="ECO:0000313" key="5">
    <source>
        <dbReference type="Proteomes" id="UP000015105"/>
    </source>
</evidence>
<dbReference type="PROSITE" id="PS50297">
    <property type="entry name" value="ANK_REP_REGION"/>
    <property type="match status" value="2"/>
</dbReference>